<feature type="compositionally biased region" description="Polar residues" evidence="1">
    <location>
        <begin position="358"/>
        <end position="371"/>
    </location>
</feature>
<evidence type="ECO:0000259" key="2">
    <source>
        <dbReference type="Pfam" id="PF24713"/>
    </source>
</evidence>
<dbReference type="InterPro" id="IPR057599">
    <property type="entry name" value="TORTIFOLIA1/TORL1-2_C"/>
</dbReference>
<gene>
    <name evidence="4" type="ORF">LIER_02730</name>
</gene>
<feature type="compositionally biased region" description="Polar residues" evidence="1">
    <location>
        <begin position="433"/>
        <end position="447"/>
    </location>
</feature>
<dbReference type="InterPro" id="IPR033337">
    <property type="entry name" value="TORTIFOLIA1/SINE1-2"/>
</dbReference>
<accession>A0AAV3NUC9</accession>
<feature type="compositionally biased region" description="Basic and acidic residues" evidence="1">
    <location>
        <begin position="457"/>
        <end position="466"/>
    </location>
</feature>
<dbReference type="PANTHER" id="PTHR31355:SF7">
    <property type="entry name" value="MICROTUBULE-ASSOCIATED PROTEIN TORTIFOLIA1"/>
    <property type="match status" value="1"/>
</dbReference>
<dbReference type="Proteomes" id="UP001454036">
    <property type="component" value="Unassembled WGS sequence"/>
</dbReference>
<evidence type="ECO:0000313" key="5">
    <source>
        <dbReference type="Proteomes" id="UP001454036"/>
    </source>
</evidence>
<dbReference type="GO" id="GO:0008017">
    <property type="term" value="F:microtubule binding"/>
    <property type="evidence" value="ECO:0007669"/>
    <property type="project" value="InterPro"/>
</dbReference>
<dbReference type="InterPro" id="IPR011989">
    <property type="entry name" value="ARM-like"/>
</dbReference>
<feature type="compositionally biased region" description="Basic and acidic residues" evidence="1">
    <location>
        <begin position="374"/>
        <end position="384"/>
    </location>
</feature>
<feature type="region of interest" description="Disordered" evidence="1">
    <location>
        <begin position="1"/>
        <end position="23"/>
    </location>
</feature>
<dbReference type="InterPro" id="IPR057600">
    <property type="entry name" value="TORTIFOLIA1/SINE1-2_N"/>
</dbReference>
<feature type="region of interest" description="Disordered" evidence="1">
    <location>
        <begin position="318"/>
        <end position="388"/>
    </location>
</feature>
<dbReference type="PANTHER" id="PTHR31355">
    <property type="entry name" value="MICROTUBULE-ASSOCIATED PROTEIN TORTIFOLIA1"/>
    <property type="match status" value="1"/>
</dbReference>
<evidence type="ECO:0008006" key="6">
    <source>
        <dbReference type="Google" id="ProtNLM"/>
    </source>
</evidence>
<dbReference type="AlphaFoldDB" id="A0AAV3NUC9"/>
<dbReference type="InterPro" id="IPR016024">
    <property type="entry name" value="ARM-type_fold"/>
</dbReference>
<evidence type="ECO:0000256" key="1">
    <source>
        <dbReference type="SAM" id="MobiDB-lite"/>
    </source>
</evidence>
<organism evidence="4 5">
    <name type="scientific">Lithospermum erythrorhizon</name>
    <name type="common">Purple gromwell</name>
    <name type="synonym">Lithospermum officinale var. erythrorhizon</name>
    <dbReference type="NCBI Taxonomy" id="34254"/>
    <lineage>
        <taxon>Eukaryota</taxon>
        <taxon>Viridiplantae</taxon>
        <taxon>Streptophyta</taxon>
        <taxon>Embryophyta</taxon>
        <taxon>Tracheophyta</taxon>
        <taxon>Spermatophyta</taxon>
        <taxon>Magnoliopsida</taxon>
        <taxon>eudicotyledons</taxon>
        <taxon>Gunneridae</taxon>
        <taxon>Pentapetalae</taxon>
        <taxon>asterids</taxon>
        <taxon>lamiids</taxon>
        <taxon>Boraginales</taxon>
        <taxon>Boraginaceae</taxon>
        <taxon>Boraginoideae</taxon>
        <taxon>Lithospermeae</taxon>
        <taxon>Lithospermum</taxon>
    </lineage>
</organism>
<feature type="domain" description="TORTIFOLIA1/TORL1-2 C-terminal" evidence="2">
    <location>
        <begin position="714"/>
        <end position="847"/>
    </location>
</feature>
<name>A0AAV3NUC9_LITER</name>
<reference evidence="4 5" key="1">
    <citation type="submission" date="2024-01" db="EMBL/GenBank/DDBJ databases">
        <title>The complete chloroplast genome sequence of Lithospermum erythrorhizon: insights into the phylogenetic relationship among Boraginaceae species and the maternal lineages of purple gromwells.</title>
        <authorList>
            <person name="Okada T."/>
            <person name="Watanabe K."/>
        </authorList>
    </citation>
    <scope>NUCLEOTIDE SEQUENCE [LARGE SCALE GENOMIC DNA]</scope>
</reference>
<dbReference type="EMBL" id="BAABME010000305">
    <property type="protein sequence ID" value="GAA0141620.1"/>
    <property type="molecule type" value="Genomic_DNA"/>
</dbReference>
<dbReference type="GO" id="GO:0009826">
    <property type="term" value="P:unidimensional cell growth"/>
    <property type="evidence" value="ECO:0007669"/>
    <property type="project" value="TreeGrafter"/>
</dbReference>
<dbReference type="GO" id="GO:0010031">
    <property type="term" value="P:circumnutation"/>
    <property type="evidence" value="ECO:0007669"/>
    <property type="project" value="TreeGrafter"/>
</dbReference>
<evidence type="ECO:0000259" key="3">
    <source>
        <dbReference type="Pfam" id="PF24714"/>
    </source>
</evidence>
<dbReference type="Gene3D" id="1.25.10.10">
    <property type="entry name" value="Leucine-rich Repeat Variant"/>
    <property type="match status" value="2"/>
</dbReference>
<dbReference type="Pfam" id="PF24713">
    <property type="entry name" value="TOR1L1_C"/>
    <property type="match status" value="1"/>
</dbReference>
<dbReference type="GO" id="GO:0010005">
    <property type="term" value="C:cortical microtubule, transverse to long axis"/>
    <property type="evidence" value="ECO:0007669"/>
    <property type="project" value="TreeGrafter"/>
</dbReference>
<proteinExistence type="predicted"/>
<feature type="domain" description="TORTIFOLIA1/SINE1-2 N-terminal" evidence="3">
    <location>
        <begin position="36"/>
        <end position="315"/>
    </location>
</feature>
<sequence>MTKMSWKCSKPSKFAPANGSNTPLSSSFSSHLAMIELKQQILTSISKLSDRDTHQIAVQDLENLVESISNDGVLMLLNCLYEASNDPAKNVVKKECIRLIAFFCASHKDLACAHLTKIVGNIVKRLKDSDSGVRDACRDAIGSLSALSLKGEGENGGMGSIVPVFVKPLFEAMGEKNKVVQCGAALCMAKMIECALDPPVSAFQRMCPRVCKFLNSPNYMAKGSLLLVVSSLSQVGAISPQSMESLLQSIHKCIRSSDWATRKSAAETLISLAVHSSNLITEGAASTLAVLEASRFDKIKPVRDVITEAFQLWKETAGRLDGSPSRDGEKAVAADSSSKKGLPSAIEKRSEALVKGASNLSSATDSVSQTKPGHISDKTAEILRKKAPTLSDKEPNLEFFQNLETRGSGDLPVEVVVPRRCLNNSNEHKPQGPEQNNGDVLASSSSTRELDLGNSNDAHEGEKSDSHVAISSKAGQSEFFLNNKLNCLAIQKQLLHLEQQQANLMNMLQNFMGGSHGSMATLENRVRGLEGIVQGMTRDLSISSDIREGYFSSGLEGSSFRHRGKHNRFPEYTNAKLGRGDLHVPLGERYLASSNGPRRSDPPENWDFHCYANNGHMGTKKSNSGYVNNSKIENYIDQVVGNQRGWDKTGGPVRFGEGPSARSIWQASKDKATLEAIRGAGEDRGASRGARVPFPELTVEALSHDGIAQECDPVWTSWSNALNTLHAGGVDIAFAEVLSTGNKLLLLKLMGRCGPVIDQLSNETANETLHAVSQFLLDQNLLDICLSWVQQLIDIAVENGPDALETPLEIKQEILLNLNEAASSIDPSEEWEGATPYQLMFQLATAWEMDLQDLEK</sequence>
<feature type="region of interest" description="Disordered" evidence="1">
    <location>
        <begin position="423"/>
        <end position="469"/>
    </location>
</feature>
<dbReference type="SUPFAM" id="SSF48371">
    <property type="entry name" value="ARM repeat"/>
    <property type="match status" value="1"/>
</dbReference>
<protein>
    <recommendedName>
        <fullName evidence="6">TOG domain-containing protein</fullName>
    </recommendedName>
</protein>
<comment type="caution">
    <text evidence="4">The sequence shown here is derived from an EMBL/GenBank/DDBJ whole genome shotgun (WGS) entry which is preliminary data.</text>
</comment>
<dbReference type="Pfam" id="PF24714">
    <property type="entry name" value="TOR1L1_N"/>
    <property type="match status" value="1"/>
</dbReference>
<keyword evidence="5" id="KW-1185">Reference proteome</keyword>
<evidence type="ECO:0000313" key="4">
    <source>
        <dbReference type="EMBL" id="GAA0141620.1"/>
    </source>
</evidence>